<evidence type="ECO:0000313" key="2">
    <source>
        <dbReference type="Proteomes" id="UP001501729"/>
    </source>
</evidence>
<name>A0AAV3UIP8_9EURY</name>
<proteinExistence type="predicted"/>
<protein>
    <submittedName>
        <fullName evidence="1">Uncharacterized protein</fullName>
    </submittedName>
</protein>
<organism evidence="1 2">
    <name type="scientific">Haladaptatus pallidirubidus</name>
    <dbReference type="NCBI Taxonomy" id="1008152"/>
    <lineage>
        <taxon>Archaea</taxon>
        <taxon>Methanobacteriati</taxon>
        <taxon>Methanobacteriota</taxon>
        <taxon>Stenosarchaea group</taxon>
        <taxon>Halobacteria</taxon>
        <taxon>Halobacteriales</taxon>
        <taxon>Haladaptataceae</taxon>
        <taxon>Haladaptatus</taxon>
    </lineage>
</organism>
<reference evidence="1 2" key="1">
    <citation type="journal article" date="2019" name="Int. J. Syst. Evol. Microbiol.">
        <title>The Global Catalogue of Microorganisms (GCM) 10K type strain sequencing project: providing services to taxonomists for standard genome sequencing and annotation.</title>
        <authorList>
            <consortium name="The Broad Institute Genomics Platform"/>
            <consortium name="The Broad Institute Genome Sequencing Center for Infectious Disease"/>
            <person name="Wu L."/>
            <person name="Ma J."/>
        </authorList>
    </citation>
    <scope>NUCLEOTIDE SEQUENCE [LARGE SCALE GENOMIC DNA]</scope>
    <source>
        <strain evidence="1 2">JCM 17504</strain>
    </source>
</reference>
<gene>
    <name evidence="1" type="ORF">GCM10025751_28490</name>
</gene>
<dbReference type="Proteomes" id="UP001501729">
    <property type="component" value="Unassembled WGS sequence"/>
</dbReference>
<sequence>MSHTKRDHHDDRDAWPTFELEYTIVSMSGTDYVHIQPVDAFPGVYPPWISITEESAVPFEEIP</sequence>
<dbReference type="EMBL" id="BAABKX010000012">
    <property type="protein sequence ID" value="GAA5052373.1"/>
    <property type="molecule type" value="Genomic_DNA"/>
</dbReference>
<accession>A0AAV3UIP8</accession>
<dbReference type="AlphaFoldDB" id="A0AAV3UIP8"/>
<evidence type="ECO:0000313" key="1">
    <source>
        <dbReference type="EMBL" id="GAA5052373.1"/>
    </source>
</evidence>
<comment type="caution">
    <text evidence="1">The sequence shown here is derived from an EMBL/GenBank/DDBJ whole genome shotgun (WGS) entry which is preliminary data.</text>
</comment>
<keyword evidence="2" id="KW-1185">Reference proteome</keyword>